<evidence type="ECO:0000256" key="7">
    <source>
        <dbReference type="SAM" id="MobiDB-lite"/>
    </source>
</evidence>
<dbReference type="OrthoDB" id="295274at2759"/>
<keyword evidence="5" id="KW-0539">Nucleus</keyword>
<dbReference type="FunFam" id="1.20.5.170:FF:000010">
    <property type="entry name" value="Cyclic AMP-dependent transcription factor ATF-2"/>
    <property type="match status" value="1"/>
</dbReference>
<keyword evidence="6" id="KW-0175">Coiled coil</keyword>
<feature type="compositionally biased region" description="Low complexity" evidence="7">
    <location>
        <begin position="31"/>
        <end position="42"/>
    </location>
</feature>
<comment type="subcellular location">
    <subcellularLocation>
        <location evidence="1">Nucleus</location>
    </subcellularLocation>
</comment>
<feature type="compositionally biased region" description="Polar residues" evidence="7">
    <location>
        <begin position="55"/>
        <end position="67"/>
    </location>
</feature>
<dbReference type="Pfam" id="PF00170">
    <property type="entry name" value="bZIP_1"/>
    <property type="match status" value="1"/>
</dbReference>
<feature type="region of interest" description="Disordered" evidence="7">
    <location>
        <begin position="1"/>
        <end position="130"/>
    </location>
</feature>
<dbReference type="GO" id="GO:0003677">
    <property type="term" value="F:DNA binding"/>
    <property type="evidence" value="ECO:0007669"/>
    <property type="project" value="UniProtKB-KW"/>
</dbReference>
<dbReference type="GO" id="GO:0003700">
    <property type="term" value="F:DNA-binding transcription factor activity"/>
    <property type="evidence" value="ECO:0007669"/>
    <property type="project" value="InterPro"/>
</dbReference>
<name>A0A9W7XTX2_9FUNG</name>
<dbReference type="PROSITE" id="PS50217">
    <property type="entry name" value="BZIP"/>
    <property type="match status" value="1"/>
</dbReference>
<sequence>MDSPITGPYQYSHQAPAPTTVTEMPVNGNGAKPSAKSTSTSKRNTVKAGGVQKKIASSSAGTHSNAGESPRKGRAATPSKQQQNRRTSTTSAVDINDNDDDSRSDEEDSGDEDGGNGDKTAEQQRRRRFLERNRVAASKCRQKKKMWIQELERRAEDVTMQNRSLHIAVAQLKEEVMILKNQLLAHRNCGCTSVQQYLQTDVTAPTDTAVAQAMSAAMVAPPGFPLATQPPHTLASPQQQHHHQQQIANSMAAHAVLSQAAGAASSLLIQPSQPQPILLPQPQPQPHPHGFVPAKHPGPVSFGRHNHSPSVDMTSVHPANSALAAAAVLTTSPSSGSAPFVSASISNDTTYSSMSGAGQGL</sequence>
<feature type="compositionally biased region" description="Polar residues" evidence="7">
    <location>
        <begin position="9"/>
        <end position="22"/>
    </location>
</feature>
<keyword evidence="2" id="KW-0805">Transcription regulation</keyword>
<dbReference type="EMBL" id="JANBOJ010000433">
    <property type="protein sequence ID" value="KAJ1719286.1"/>
    <property type="molecule type" value="Genomic_DNA"/>
</dbReference>
<feature type="compositionally biased region" description="Basic and acidic residues" evidence="7">
    <location>
        <begin position="119"/>
        <end position="130"/>
    </location>
</feature>
<protein>
    <recommendedName>
        <fullName evidence="8">BZIP domain-containing protein</fullName>
    </recommendedName>
</protein>
<dbReference type="PANTHER" id="PTHR19304">
    <property type="entry name" value="CYCLIC-AMP RESPONSE ELEMENT BINDING PROTEIN"/>
    <property type="match status" value="1"/>
</dbReference>
<dbReference type="AlphaFoldDB" id="A0A9W7XTX2"/>
<keyword evidence="10" id="KW-1185">Reference proteome</keyword>
<evidence type="ECO:0000256" key="3">
    <source>
        <dbReference type="ARBA" id="ARBA00023125"/>
    </source>
</evidence>
<reference evidence="9" key="1">
    <citation type="submission" date="2022-07" db="EMBL/GenBank/DDBJ databases">
        <title>Phylogenomic reconstructions and comparative analyses of Kickxellomycotina fungi.</title>
        <authorList>
            <person name="Reynolds N.K."/>
            <person name="Stajich J.E."/>
            <person name="Barry K."/>
            <person name="Grigoriev I.V."/>
            <person name="Crous P."/>
            <person name="Smith M.E."/>
        </authorList>
    </citation>
    <scope>NUCLEOTIDE SEQUENCE</scope>
    <source>
        <strain evidence="9">NBRC 32514</strain>
    </source>
</reference>
<gene>
    <name evidence="9" type="ORF">LPJ53_005928</name>
</gene>
<dbReference type="InterPro" id="IPR004827">
    <property type="entry name" value="bZIP"/>
</dbReference>
<proteinExistence type="predicted"/>
<organism evidence="9 10">
    <name type="scientific">Coemansia erecta</name>
    <dbReference type="NCBI Taxonomy" id="147472"/>
    <lineage>
        <taxon>Eukaryota</taxon>
        <taxon>Fungi</taxon>
        <taxon>Fungi incertae sedis</taxon>
        <taxon>Zoopagomycota</taxon>
        <taxon>Kickxellomycotina</taxon>
        <taxon>Kickxellomycetes</taxon>
        <taxon>Kickxellales</taxon>
        <taxon>Kickxellaceae</taxon>
        <taxon>Coemansia</taxon>
    </lineage>
</organism>
<feature type="coiled-coil region" evidence="6">
    <location>
        <begin position="148"/>
        <end position="182"/>
    </location>
</feature>
<evidence type="ECO:0000256" key="1">
    <source>
        <dbReference type="ARBA" id="ARBA00004123"/>
    </source>
</evidence>
<evidence type="ECO:0000259" key="8">
    <source>
        <dbReference type="PROSITE" id="PS50217"/>
    </source>
</evidence>
<dbReference type="InterPro" id="IPR051027">
    <property type="entry name" value="bZIP_transcription_factors"/>
</dbReference>
<feature type="domain" description="BZIP" evidence="8">
    <location>
        <begin position="123"/>
        <end position="186"/>
    </location>
</feature>
<evidence type="ECO:0000256" key="5">
    <source>
        <dbReference type="ARBA" id="ARBA00023242"/>
    </source>
</evidence>
<keyword evidence="4" id="KW-0804">Transcription</keyword>
<feature type="compositionally biased region" description="Polar residues" evidence="7">
    <location>
        <begin position="78"/>
        <end position="93"/>
    </location>
</feature>
<dbReference type="GO" id="GO:0005634">
    <property type="term" value="C:nucleus"/>
    <property type="evidence" value="ECO:0007669"/>
    <property type="project" value="UniProtKB-SubCell"/>
</dbReference>
<dbReference type="Gene3D" id="1.20.5.170">
    <property type="match status" value="1"/>
</dbReference>
<dbReference type="InterPro" id="IPR046347">
    <property type="entry name" value="bZIP_sf"/>
</dbReference>
<dbReference type="PROSITE" id="PS00036">
    <property type="entry name" value="BZIP_BASIC"/>
    <property type="match status" value="1"/>
</dbReference>
<dbReference type="SMART" id="SM00338">
    <property type="entry name" value="BRLZ"/>
    <property type="match status" value="1"/>
</dbReference>
<dbReference type="SUPFAM" id="SSF57959">
    <property type="entry name" value="Leucine zipper domain"/>
    <property type="match status" value="1"/>
</dbReference>
<keyword evidence="3" id="KW-0238">DNA-binding</keyword>
<evidence type="ECO:0000313" key="10">
    <source>
        <dbReference type="Proteomes" id="UP001149813"/>
    </source>
</evidence>
<evidence type="ECO:0000256" key="2">
    <source>
        <dbReference type="ARBA" id="ARBA00023015"/>
    </source>
</evidence>
<evidence type="ECO:0000256" key="4">
    <source>
        <dbReference type="ARBA" id="ARBA00023163"/>
    </source>
</evidence>
<dbReference type="CDD" id="cd14687">
    <property type="entry name" value="bZIP_ATF2"/>
    <property type="match status" value="1"/>
</dbReference>
<evidence type="ECO:0000256" key="6">
    <source>
        <dbReference type="SAM" id="Coils"/>
    </source>
</evidence>
<comment type="caution">
    <text evidence="9">The sequence shown here is derived from an EMBL/GenBank/DDBJ whole genome shotgun (WGS) entry which is preliminary data.</text>
</comment>
<dbReference type="PRINTS" id="PR00043">
    <property type="entry name" value="LEUZIPPRJUN"/>
</dbReference>
<dbReference type="InterPro" id="IPR002112">
    <property type="entry name" value="Leuzip_Jun"/>
</dbReference>
<dbReference type="Proteomes" id="UP001149813">
    <property type="component" value="Unassembled WGS sequence"/>
</dbReference>
<evidence type="ECO:0000313" key="9">
    <source>
        <dbReference type="EMBL" id="KAJ1719286.1"/>
    </source>
</evidence>
<feature type="compositionally biased region" description="Acidic residues" evidence="7">
    <location>
        <begin position="96"/>
        <end position="115"/>
    </location>
</feature>
<accession>A0A9W7XTX2</accession>